<organism evidence="6 7">
    <name type="scientific">Ananas comosus</name>
    <name type="common">Pineapple</name>
    <name type="synonym">Ananas ananas</name>
    <dbReference type="NCBI Taxonomy" id="4615"/>
    <lineage>
        <taxon>Eukaryota</taxon>
        <taxon>Viridiplantae</taxon>
        <taxon>Streptophyta</taxon>
        <taxon>Embryophyta</taxon>
        <taxon>Tracheophyta</taxon>
        <taxon>Spermatophyta</taxon>
        <taxon>Magnoliopsida</taxon>
        <taxon>Liliopsida</taxon>
        <taxon>Poales</taxon>
        <taxon>Bromeliaceae</taxon>
        <taxon>Bromelioideae</taxon>
        <taxon>Ananas</taxon>
    </lineage>
</organism>
<dbReference type="Pfam" id="PF04043">
    <property type="entry name" value="PMEI"/>
    <property type="match status" value="1"/>
</dbReference>
<sequence>MKNLFSLYVPLSLILILLVSLPLRRATPTFRQTCATPASVEEACKSAADKHSAVSLQHCISALGSDPRSHSADLHGLAAVAVKLAIDHATSTESKIDDLIDLEPTPSVKERLSSCLEVYSDAVDSLRNALDNLNARLYDKATNLLTSSLDGRGELREGAGGGEGAVVGGGRRPGLREARVDRARDHGVGGVMLVLVPAAHVGSSNLRFRLSVSLFRSVSEKEKVLCIHVLF</sequence>
<reference evidence="6 7" key="1">
    <citation type="journal article" date="2016" name="DNA Res.">
        <title>The draft genome of MD-2 pineapple using hybrid error correction of long reads.</title>
        <authorList>
            <person name="Redwan R.M."/>
            <person name="Saidin A."/>
            <person name="Kumar S.V."/>
        </authorList>
    </citation>
    <scope>NUCLEOTIDE SEQUENCE [LARGE SCALE GENOMIC DNA]</scope>
    <source>
        <strain evidence="7">cv. MD2</strain>
        <tissue evidence="6">Leaf</tissue>
    </source>
</reference>
<accession>A0A199W305</accession>
<dbReference type="SUPFAM" id="SSF101148">
    <property type="entry name" value="Plant invertase/pectin methylesterase inhibitor"/>
    <property type="match status" value="1"/>
</dbReference>
<feature type="chain" id="PRO_5008508547" evidence="4">
    <location>
        <begin position="27"/>
        <end position="231"/>
    </location>
</feature>
<dbReference type="STRING" id="4615.A0A199W305"/>
<dbReference type="SMART" id="SM00856">
    <property type="entry name" value="PMEI"/>
    <property type="match status" value="1"/>
</dbReference>
<keyword evidence="1 4" id="KW-0732">Signal</keyword>
<evidence type="ECO:0000313" key="6">
    <source>
        <dbReference type="EMBL" id="OAY83626.1"/>
    </source>
</evidence>
<dbReference type="GO" id="GO:0004857">
    <property type="term" value="F:enzyme inhibitor activity"/>
    <property type="evidence" value="ECO:0007669"/>
    <property type="project" value="InterPro"/>
</dbReference>
<comment type="caution">
    <text evidence="6">The sequence shown here is derived from an EMBL/GenBank/DDBJ whole genome shotgun (WGS) entry which is preliminary data.</text>
</comment>
<evidence type="ECO:0000313" key="7">
    <source>
        <dbReference type="Proteomes" id="UP000092600"/>
    </source>
</evidence>
<comment type="similarity">
    <text evidence="3">Belongs to the PMEI family.</text>
</comment>
<evidence type="ECO:0000256" key="2">
    <source>
        <dbReference type="ARBA" id="ARBA00023157"/>
    </source>
</evidence>
<dbReference type="InterPro" id="IPR035513">
    <property type="entry name" value="Invertase/methylesterase_inhib"/>
</dbReference>
<evidence type="ECO:0000259" key="5">
    <source>
        <dbReference type="SMART" id="SM00856"/>
    </source>
</evidence>
<dbReference type="EMBL" id="LSRQ01000330">
    <property type="protein sequence ID" value="OAY83626.1"/>
    <property type="molecule type" value="Genomic_DNA"/>
</dbReference>
<proteinExistence type="inferred from homology"/>
<dbReference type="InterPro" id="IPR034088">
    <property type="entry name" value="Pla_a_1-like"/>
</dbReference>
<feature type="domain" description="Pectinesterase inhibitor" evidence="5">
    <location>
        <begin position="35"/>
        <end position="195"/>
    </location>
</feature>
<name>A0A199W305_ANACO</name>
<feature type="signal peptide" evidence="4">
    <location>
        <begin position="1"/>
        <end position="26"/>
    </location>
</feature>
<dbReference type="InterPro" id="IPR006501">
    <property type="entry name" value="Pectinesterase_inhib_dom"/>
</dbReference>
<keyword evidence="2" id="KW-1015">Disulfide bond</keyword>
<dbReference type="GO" id="GO:0005576">
    <property type="term" value="C:extracellular region"/>
    <property type="evidence" value="ECO:0007669"/>
    <property type="project" value="UniProtKB-ARBA"/>
</dbReference>
<protein>
    <submittedName>
        <fullName evidence="6">Putative invertase inhibitor</fullName>
    </submittedName>
</protein>
<evidence type="ECO:0000256" key="3">
    <source>
        <dbReference type="ARBA" id="ARBA00038471"/>
    </source>
</evidence>
<dbReference type="PANTHER" id="PTHR35357">
    <property type="entry name" value="OS02G0537100 PROTEIN"/>
    <property type="match status" value="1"/>
</dbReference>
<dbReference type="CDD" id="cd15795">
    <property type="entry name" value="PMEI-Pla_a_1_like"/>
    <property type="match status" value="1"/>
</dbReference>
<evidence type="ECO:0000256" key="4">
    <source>
        <dbReference type="SAM" id="SignalP"/>
    </source>
</evidence>
<dbReference type="Gene3D" id="1.20.140.40">
    <property type="entry name" value="Invertase/pectin methylesterase inhibitor family protein"/>
    <property type="match status" value="1"/>
</dbReference>
<dbReference type="Proteomes" id="UP000092600">
    <property type="component" value="Unassembled WGS sequence"/>
</dbReference>
<evidence type="ECO:0000256" key="1">
    <source>
        <dbReference type="ARBA" id="ARBA00022729"/>
    </source>
</evidence>
<dbReference type="AlphaFoldDB" id="A0A199W305"/>
<dbReference type="FunFam" id="1.20.140.40:FF:000002">
    <property type="entry name" value="Putative invertase inhibitor"/>
    <property type="match status" value="1"/>
</dbReference>
<gene>
    <name evidence="6" type="ORF">ACMD2_12912</name>
</gene>
<dbReference type="PANTHER" id="PTHR35357:SF25">
    <property type="entry name" value="OS02G0103300 PROTEIN"/>
    <property type="match status" value="1"/>
</dbReference>
<dbReference type="NCBIfam" id="TIGR01614">
    <property type="entry name" value="PME_inhib"/>
    <property type="match status" value="1"/>
</dbReference>